<dbReference type="Pfam" id="PF19570">
    <property type="entry name" value="DUF6088"/>
    <property type="match status" value="1"/>
</dbReference>
<dbReference type="Proteomes" id="UP000013909">
    <property type="component" value="Unassembled WGS sequence"/>
</dbReference>
<dbReference type="InterPro" id="IPR045738">
    <property type="entry name" value="DUF6088"/>
</dbReference>
<keyword evidence="2" id="KW-1185">Reference proteome</keyword>
<gene>
    <name evidence="1" type="ORF">ADIS_2612</name>
</gene>
<proteinExistence type="predicted"/>
<dbReference type="PATRIC" id="fig|1288963.3.peg.2603"/>
<sequence length="98" mass="11210">MNMVYLTDGAARKIQVGRQTIVFKKTSPKNLNAIGKISRLAIQALKAIGKDQVTPDEQTKIISLFQKEEPLRLEHDIRLAPEWIREIIRESLSKRKEG</sequence>
<dbReference type="STRING" id="1232681.ADIS_2612"/>
<comment type="caution">
    <text evidence="1">The sequence shown here is derived from an EMBL/GenBank/DDBJ whole genome shotgun (WGS) entry which is preliminary data.</text>
</comment>
<organism evidence="1 2">
    <name type="scientific">Lunatimonas lonarensis</name>
    <dbReference type="NCBI Taxonomy" id="1232681"/>
    <lineage>
        <taxon>Bacteria</taxon>
        <taxon>Pseudomonadati</taxon>
        <taxon>Bacteroidota</taxon>
        <taxon>Cytophagia</taxon>
        <taxon>Cytophagales</taxon>
        <taxon>Cyclobacteriaceae</taxon>
    </lineage>
</organism>
<dbReference type="EMBL" id="AQHR01000070">
    <property type="protein sequence ID" value="EON76951.1"/>
    <property type="molecule type" value="Genomic_DNA"/>
</dbReference>
<name>R7ZS31_9BACT</name>
<protein>
    <submittedName>
        <fullName evidence="1">Uncharacterized protein</fullName>
    </submittedName>
</protein>
<evidence type="ECO:0000313" key="2">
    <source>
        <dbReference type="Proteomes" id="UP000013909"/>
    </source>
</evidence>
<accession>R7ZS31</accession>
<dbReference type="AlphaFoldDB" id="R7ZS31"/>
<evidence type="ECO:0000313" key="1">
    <source>
        <dbReference type="EMBL" id="EON76951.1"/>
    </source>
</evidence>
<reference evidence="1 2" key="1">
    <citation type="submission" date="2013-02" db="EMBL/GenBank/DDBJ databases">
        <title>A novel strain isolated from Lonar lake, Maharashtra, India.</title>
        <authorList>
            <person name="Singh A."/>
        </authorList>
    </citation>
    <scope>NUCLEOTIDE SEQUENCE [LARGE SCALE GENOMIC DNA]</scope>
    <source>
        <strain evidence="1 2">AK24</strain>
    </source>
</reference>